<dbReference type="PROSITE" id="PS50943">
    <property type="entry name" value="HTH_CROC1"/>
    <property type="match status" value="1"/>
</dbReference>
<dbReference type="Gene3D" id="1.10.260.40">
    <property type="entry name" value="lambda repressor-like DNA-binding domains"/>
    <property type="match status" value="1"/>
</dbReference>
<dbReference type="CDD" id="cd00093">
    <property type="entry name" value="HTH_XRE"/>
    <property type="match status" value="1"/>
</dbReference>
<dbReference type="Pfam" id="PF04149">
    <property type="entry name" value="DUF397"/>
    <property type="match status" value="1"/>
</dbReference>
<dbReference type="InterPro" id="IPR001387">
    <property type="entry name" value="Cro/C1-type_HTH"/>
</dbReference>
<dbReference type="Pfam" id="PF13560">
    <property type="entry name" value="HTH_31"/>
    <property type="match status" value="1"/>
</dbReference>
<dbReference type="EMBL" id="JAUSZS010000004">
    <property type="protein sequence ID" value="MDQ0935003.1"/>
    <property type="molecule type" value="Genomic_DNA"/>
</dbReference>
<feature type="domain" description="HTH cro/C1-type" evidence="1">
    <location>
        <begin position="22"/>
        <end position="64"/>
    </location>
</feature>
<keyword evidence="3" id="KW-1185">Reference proteome</keyword>
<dbReference type="RefSeq" id="WP_307628503.1">
    <property type="nucleotide sequence ID" value="NZ_JAUSZS010000004.1"/>
</dbReference>
<evidence type="ECO:0000313" key="2">
    <source>
        <dbReference type="EMBL" id="MDQ0935003.1"/>
    </source>
</evidence>
<name>A0ABU0RSN6_9ACTN</name>
<dbReference type="SUPFAM" id="SSF47413">
    <property type="entry name" value="lambda repressor-like DNA-binding domains"/>
    <property type="match status" value="1"/>
</dbReference>
<accession>A0ABU0RSN6</accession>
<organism evidence="2 3">
    <name type="scientific">Streptomyces turgidiscabies</name>
    <dbReference type="NCBI Taxonomy" id="85558"/>
    <lineage>
        <taxon>Bacteria</taxon>
        <taxon>Bacillati</taxon>
        <taxon>Actinomycetota</taxon>
        <taxon>Actinomycetes</taxon>
        <taxon>Kitasatosporales</taxon>
        <taxon>Streptomycetaceae</taxon>
        <taxon>Streptomyces</taxon>
    </lineage>
</organism>
<proteinExistence type="predicted"/>
<evidence type="ECO:0000313" key="3">
    <source>
        <dbReference type="Proteomes" id="UP001223072"/>
    </source>
</evidence>
<dbReference type="InterPro" id="IPR043917">
    <property type="entry name" value="DUF5753"/>
</dbReference>
<reference evidence="2 3" key="1">
    <citation type="submission" date="2023-07" db="EMBL/GenBank/DDBJ databases">
        <title>Comparative genomics of wheat-associated soil bacteria to identify genetic determinants of phenazine resistance.</title>
        <authorList>
            <person name="Mouncey N."/>
        </authorList>
    </citation>
    <scope>NUCLEOTIDE SEQUENCE [LARGE SCALE GENOMIC DNA]</scope>
    <source>
        <strain evidence="2 3">W2I16</strain>
    </source>
</reference>
<sequence length="275" mass="30428">MSRRRTVTSLSQQPRARFAEELKALREANGDSLRQLGERVGWDFSLFGKMENGHTLGSAEVMQARDQYFGTGKLLVTLWELALADKSEFKEQYRAYMEFEAEALSLWHFGLSSIPGVLQTRGYATEVLAAGGNRGDALTRQVEARVNRGVLLVAEDAPRFRTILYEAVLRLMLRDRAAWVEQMEHLVAMSERPNAHRGVAGGSAMRSMDLSAVTWRKSSCGNTDGGECVEVCAHVRAPAVPVRDSKTPNAPALVLRAAAWSSFVTAVRRDELPAC</sequence>
<protein>
    <submittedName>
        <fullName evidence="2">Transcriptional regulator with XRE-family HTH domain</fullName>
    </submittedName>
</protein>
<comment type="caution">
    <text evidence="2">The sequence shown here is derived from an EMBL/GenBank/DDBJ whole genome shotgun (WGS) entry which is preliminary data.</text>
</comment>
<gene>
    <name evidence="2" type="ORF">QFZ49_004943</name>
</gene>
<evidence type="ECO:0000259" key="1">
    <source>
        <dbReference type="PROSITE" id="PS50943"/>
    </source>
</evidence>
<dbReference type="InterPro" id="IPR010982">
    <property type="entry name" value="Lambda_DNA-bd_dom_sf"/>
</dbReference>
<dbReference type="Proteomes" id="UP001223072">
    <property type="component" value="Unassembled WGS sequence"/>
</dbReference>
<dbReference type="InterPro" id="IPR007278">
    <property type="entry name" value="DUF397"/>
</dbReference>
<dbReference type="Pfam" id="PF19054">
    <property type="entry name" value="DUF5753"/>
    <property type="match status" value="1"/>
</dbReference>